<keyword evidence="17" id="KW-1185">Reference proteome</keyword>
<proteinExistence type="inferred from homology"/>
<dbReference type="Pfam" id="PF00730">
    <property type="entry name" value="HhH-GPD"/>
    <property type="match status" value="1"/>
</dbReference>
<dbReference type="InterPro" id="IPR003265">
    <property type="entry name" value="HhH-GPD_domain"/>
</dbReference>
<evidence type="ECO:0000256" key="14">
    <source>
        <dbReference type="SAM" id="MobiDB-lite"/>
    </source>
</evidence>
<feature type="region of interest" description="Disordered" evidence="14">
    <location>
        <begin position="63"/>
        <end position="82"/>
    </location>
</feature>
<dbReference type="PANTHER" id="PTHR10242:SF2">
    <property type="entry name" value="N-GLYCOSYLASE_DNA LYASE"/>
    <property type="match status" value="1"/>
</dbReference>
<evidence type="ECO:0000313" key="16">
    <source>
        <dbReference type="EMBL" id="KAK4306807.1"/>
    </source>
</evidence>
<dbReference type="SMART" id="SM00478">
    <property type="entry name" value="ENDO3c"/>
    <property type="match status" value="1"/>
</dbReference>
<evidence type="ECO:0000313" key="17">
    <source>
        <dbReference type="Proteomes" id="UP001292094"/>
    </source>
</evidence>
<dbReference type="InterPro" id="IPR052054">
    <property type="entry name" value="Oxidative_DNA_repair_enzyme"/>
</dbReference>
<comment type="similarity">
    <text evidence="2">Belongs to the type-1 OGG1 family.</text>
</comment>
<dbReference type="AlphaFoldDB" id="A0AAE1PGB8"/>
<dbReference type="CDD" id="cd00056">
    <property type="entry name" value="ENDO3c"/>
    <property type="match status" value="1"/>
</dbReference>
<sequence>MSKVLQIIKIACPKSELRLNITLQCGQSFRWREVKPGSGEWRGVVANRVWTLSQDETHLFCQPHASSEDSRPVRKTSKNTKWKKSGKSVATLQPELDISQEKVEAIFRNYFQLDICLMKLYTAWAEADDNFASVSQKFPGIRMLNQNPVENLFSFICSSNNNIQRISMMVEHLCEMYGSPVATVEGKMWYSFPTIPVLAGAGVEDALRTKGFGYRAKFIHKTAQMIMEKGGEAWLHSLRSLPYPECRSQLMTLHGVGAKVSDCICLMSMGHLEAIPVDTHVFQIAARDYLPHLRTYKTVTDKVYLEIGKHFRTIFGDYAGWAHSVLFSADLKKFKALKSLDSCAKKVKYV</sequence>
<dbReference type="Gene3D" id="1.10.340.30">
    <property type="entry name" value="Hypothetical protein, domain 2"/>
    <property type="match status" value="1"/>
</dbReference>
<dbReference type="Pfam" id="PF07934">
    <property type="entry name" value="OGG_N"/>
    <property type="match status" value="1"/>
</dbReference>
<dbReference type="GO" id="GO:0006289">
    <property type="term" value="P:nucleotide-excision repair"/>
    <property type="evidence" value="ECO:0007669"/>
    <property type="project" value="InterPro"/>
</dbReference>
<reference evidence="16" key="1">
    <citation type="submission" date="2023-11" db="EMBL/GenBank/DDBJ databases">
        <title>Genome assemblies of two species of porcelain crab, Petrolisthes cinctipes and Petrolisthes manimaculis (Anomura: Porcellanidae).</title>
        <authorList>
            <person name="Angst P."/>
        </authorList>
    </citation>
    <scope>NUCLEOTIDE SEQUENCE</scope>
    <source>
        <strain evidence="16">PB745_02</strain>
        <tissue evidence="16">Gill</tissue>
    </source>
</reference>
<dbReference type="PANTHER" id="PTHR10242">
    <property type="entry name" value="8-OXOGUANINE DNA GLYCOSYLASE"/>
    <property type="match status" value="1"/>
</dbReference>
<dbReference type="EC" id="4.2.99.18" evidence="3"/>
<dbReference type="GO" id="GO:0006285">
    <property type="term" value="P:base-excision repair, AP site formation"/>
    <property type="evidence" value="ECO:0007669"/>
    <property type="project" value="TreeGrafter"/>
</dbReference>
<evidence type="ECO:0000256" key="13">
    <source>
        <dbReference type="ARBA" id="ARBA00073127"/>
    </source>
</evidence>
<evidence type="ECO:0000256" key="5">
    <source>
        <dbReference type="ARBA" id="ARBA00022801"/>
    </source>
</evidence>
<evidence type="ECO:0000259" key="15">
    <source>
        <dbReference type="SMART" id="SM00478"/>
    </source>
</evidence>
<evidence type="ECO:0000256" key="2">
    <source>
        <dbReference type="ARBA" id="ARBA00010679"/>
    </source>
</evidence>
<evidence type="ECO:0000256" key="3">
    <source>
        <dbReference type="ARBA" id="ARBA00012720"/>
    </source>
</evidence>
<dbReference type="InterPro" id="IPR023170">
    <property type="entry name" value="HhH_base_excis_C"/>
</dbReference>
<dbReference type="GO" id="GO:0034039">
    <property type="term" value="F:8-oxo-7,8-dihydroguanine DNA N-glycosylase activity"/>
    <property type="evidence" value="ECO:0007669"/>
    <property type="project" value="TreeGrafter"/>
</dbReference>
<gene>
    <name evidence="16" type="ORF">Pmani_021393</name>
</gene>
<keyword evidence="10" id="KW-0326">Glycosidase</keyword>
<dbReference type="FunFam" id="1.10.1670.10:FF:000005">
    <property type="entry name" value="N-glycosylase/DNA lyase OGG1"/>
    <property type="match status" value="1"/>
</dbReference>
<dbReference type="Proteomes" id="UP001292094">
    <property type="component" value="Unassembled WGS sequence"/>
</dbReference>
<dbReference type="EMBL" id="JAWZYT010002086">
    <property type="protein sequence ID" value="KAK4306807.1"/>
    <property type="molecule type" value="Genomic_DNA"/>
</dbReference>
<name>A0AAE1PGB8_9EUCA</name>
<evidence type="ECO:0000256" key="12">
    <source>
        <dbReference type="ARBA" id="ARBA00044632"/>
    </source>
</evidence>
<evidence type="ECO:0000256" key="1">
    <source>
        <dbReference type="ARBA" id="ARBA00004123"/>
    </source>
</evidence>
<dbReference type="SUPFAM" id="SSF48150">
    <property type="entry name" value="DNA-glycosylase"/>
    <property type="match status" value="1"/>
</dbReference>
<keyword evidence="5" id="KW-0378">Hydrolase</keyword>
<keyword evidence="6" id="KW-0234">DNA repair</keyword>
<dbReference type="GO" id="GO:0005634">
    <property type="term" value="C:nucleus"/>
    <property type="evidence" value="ECO:0007669"/>
    <property type="project" value="UniProtKB-SubCell"/>
</dbReference>
<dbReference type="Gene3D" id="1.10.1670.10">
    <property type="entry name" value="Helix-hairpin-Helix base-excision DNA repair enzymes (C-terminal)"/>
    <property type="match status" value="1"/>
</dbReference>
<dbReference type="GO" id="GO:0003684">
    <property type="term" value="F:damaged DNA binding"/>
    <property type="evidence" value="ECO:0007669"/>
    <property type="project" value="InterPro"/>
</dbReference>
<evidence type="ECO:0000256" key="6">
    <source>
        <dbReference type="ARBA" id="ARBA00023204"/>
    </source>
</evidence>
<evidence type="ECO:0000256" key="4">
    <source>
        <dbReference type="ARBA" id="ARBA00022763"/>
    </source>
</evidence>
<comment type="function">
    <text evidence="11">DNA repair enzyme that incises DNA at 8-oxoG residues. Excises 7,8-dihydro-8-oxoguanine and 2,6-diamino-4-hydroxy-5-N-methylformamidopyrimidine (FAPY) from damaged DNA. Has a beta-lyase activity that nicks DNA 3' to the lesion.</text>
</comment>
<comment type="catalytic activity">
    <reaction evidence="12">
        <text>2'-deoxyribonucleotide-(2'-deoxyribose 5'-phosphate)-2'-deoxyribonucleotide-DNA = a 3'-end 2'-deoxyribonucleotide-(2,3-dehydro-2,3-deoxyribose 5'-phosphate)-DNA + a 5'-end 5'-phospho-2'-deoxyribonucleoside-DNA + H(+)</text>
        <dbReference type="Rhea" id="RHEA:66592"/>
        <dbReference type="Rhea" id="RHEA-COMP:13180"/>
        <dbReference type="Rhea" id="RHEA-COMP:16897"/>
        <dbReference type="Rhea" id="RHEA-COMP:17067"/>
        <dbReference type="ChEBI" id="CHEBI:15378"/>
        <dbReference type="ChEBI" id="CHEBI:136412"/>
        <dbReference type="ChEBI" id="CHEBI:157695"/>
        <dbReference type="ChEBI" id="CHEBI:167181"/>
        <dbReference type="EC" id="4.2.99.18"/>
    </reaction>
</comment>
<evidence type="ECO:0000256" key="10">
    <source>
        <dbReference type="ARBA" id="ARBA00023295"/>
    </source>
</evidence>
<keyword evidence="4" id="KW-0227">DNA damage</keyword>
<evidence type="ECO:0000256" key="11">
    <source>
        <dbReference type="ARBA" id="ARBA00025652"/>
    </source>
</evidence>
<organism evidence="16 17">
    <name type="scientific">Petrolisthes manimaculis</name>
    <dbReference type="NCBI Taxonomy" id="1843537"/>
    <lineage>
        <taxon>Eukaryota</taxon>
        <taxon>Metazoa</taxon>
        <taxon>Ecdysozoa</taxon>
        <taxon>Arthropoda</taxon>
        <taxon>Crustacea</taxon>
        <taxon>Multicrustacea</taxon>
        <taxon>Malacostraca</taxon>
        <taxon>Eumalacostraca</taxon>
        <taxon>Eucarida</taxon>
        <taxon>Decapoda</taxon>
        <taxon>Pleocyemata</taxon>
        <taxon>Anomura</taxon>
        <taxon>Galatheoidea</taxon>
        <taxon>Porcellanidae</taxon>
        <taxon>Petrolisthes</taxon>
    </lineage>
</organism>
<dbReference type="InterPro" id="IPR011257">
    <property type="entry name" value="DNA_glycosylase"/>
</dbReference>
<accession>A0AAE1PGB8</accession>
<evidence type="ECO:0000256" key="7">
    <source>
        <dbReference type="ARBA" id="ARBA00023239"/>
    </source>
</evidence>
<protein>
    <recommendedName>
        <fullName evidence="13">N-glycosylase/DNA lyase</fullName>
        <ecNumber evidence="3">4.2.99.18</ecNumber>
    </recommendedName>
</protein>
<dbReference type="InterPro" id="IPR012904">
    <property type="entry name" value="OGG_N"/>
</dbReference>
<feature type="domain" description="HhH-GPD" evidence="15">
    <location>
        <begin position="157"/>
        <end position="330"/>
    </location>
</feature>
<keyword evidence="7" id="KW-0456">Lyase</keyword>
<keyword evidence="8" id="KW-0539">Nucleus</keyword>
<evidence type="ECO:0000256" key="8">
    <source>
        <dbReference type="ARBA" id="ARBA00023242"/>
    </source>
</evidence>
<keyword evidence="9" id="KW-0511">Multifunctional enzyme</keyword>
<dbReference type="FunFam" id="1.10.340.30:FF:000006">
    <property type="entry name" value="N-glycosylase/DNA lyase isoform X2"/>
    <property type="match status" value="1"/>
</dbReference>
<comment type="caution">
    <text evidence="16">The sequence shown here is derived from an EMBL/GenBank/DDBJ whole genome shotgun (WGS) entry which is preliminary data.</text>
</comment>
<evidence type="ECO:0000256" key="9">
    <source>
        <dbReference type="ARBA" id="ARBA00023268"/>
    </source>
</evidence>
<dbReference type="GO" id="GO:0140078">
    <property type="term" value="F:class I DNA-(apurinic or apyrimidinic site) endonuclease activity"/>
    <property type="evidence" value="ECO:0007669"/>
    <property type="project" value="UniProtKB-EC"/>
</dbReference>
<feature type="compositionally biased region" description="Basic residues" evidence="14">
    <location>
        <begin position="73"/>
        <end position="82"/>
    </location>
</feature>
<dbReference type="SUPFAM" id="SSF55945">
    <property type="entry name" value="TATA-box binding protein-like"/>
    <property type="match status" value="1"/>
</dbReference>
<dbReference type="Gene3D" id="3.30.310.40">
    <property type="match status" value="1"/>
</dbReference>
<comment type="subcellular location">
    <subcellularLocation>
        <location evidence="1">Nucleus</location>
    </subcellularLocation>
</comment>